<dbReference type="EMBL" id="PTIZ01000005">
    <property type="protein sequence ID" value="PPK75610.1"/>
    <property type="molecule type" value="Genomic_DNA"/>
</dbReference>
<proteinExistence type="predicted"/>
<evidence type="ECO:0000313" key="3">
    <source>
        <dbReference type="Proteomes" id="UP000240010"/>
    </source>
</evidence>
<dbReference type="AlphaFoldDB" id="A0A2S6HDU1"/>
<evidence type="ECO:0000259" key="1">
    <source>
        <dbReference type="Pfam" id="PF14280"/>
    </source>
</evidence>
<dbReference type="InterPro" id="IPR025375">
    <property type="entry name" value="DUF4365"/>
</dbReference>
<dbReference type="Pfam" id="PF14280">
    <property type="entry name" value="DUF4365"/>
    <property type="match status" value="1"/>
</dbReference>
<comment type="caution">
    <text evidence="2">The sequence shown here is derived from an EMBL/GenBank/DDBJ whole genome shotgun (WGS) entry which is preliminary data.</text>
</comment>
<organism evidence="2 3">
    <name type="scientific">Methylobacter tundripaludum</name>
    <dbReference type="NCBI Taxonomy" id="173365"/>
    <lineage>
        <taxon>Bacteria</taxon>
        <taxon>Pseudomonadati</taxon>
        <taxon>Pseudomonadota</taxon>
        <taxon>Gammaproteobacteria</taxon>
        <taxon>Methylococcales</taxon>
        <taxon>Methylococcaceae</taxon>
        <taxon>Methylobacter</taxon>
    </lineage>
</organism>
<protein>
    <submittedName>
        <fullName evidence="2">Uncharacterized protein DUF4365</fullName>
    </submittedName>
</protein>
<sequence length="233" mass="27100">MKTSKNSKTDRIGVQIVGEQFECSGYIFREQPISDYGIDAHVELVDEDNATGKLIALQIKSGMSWFREQSDDFFIFRGDKEHLNYWLDHSLPVLVVLCDIENRQCYWQSITTTNVIPTEKAWKIHVPKYQRINPGMDVDLKRLVSKLPVHKNYTVCSTSDVSHGAAKRYSLRVVLNREHTQAEIIDLIKKVTLDAANCEYHRNDITRIHWRNQSAHVVWLDIHHLKMNKITIL</sequence>
<evidence type="ECO:0000313" key="2">
    <source>
        <dbReference type="EMBL" id="PPK75610.1"/>
    </source>
</evidence>
<dbReference type="Proteomes" id="UP000240010">
    <property type="component" value="Unassembled WGS sequence"/>
</dbReference>
<feature type="domain" description="DUF4365" evidence="1">
    <location>
        <begin position="11"/>
        <end position="142"/>
    </location>
</feature>
<gene>
    <name evidence="2" type="ORF">B0F87_10576</name>
</gene>
<accession>A0A2S6HDU1</accession>
<dbReference type="RefSeq" id="WP_104428851.1">
    <property type="nucleotide sequence ID" value="NZ_PTIZ01000005.1"/>
</dbReference>
<name>A0A2S6HDU1_9GAMM</name>
<reference evidence="2 3" key="1">
    <citation type="submission" date="2018-02" db="EMBL/GenBank/DDBJ databases">
        <title>Subsurface microbial communities from deep shales in Ohio and West Virginia, USA.</title>
        <authorList>
            <person name="Wrighton K."/>
        </authorList>
    </citation>
    <scope>NUCLEOTIDE SEQUENCE [LARGE SCALE GENOMIC DNA]</scope>
    <source>
        <strain evidence="2 3">OWC-DMM</strain>
    </source>
</reference>